<dbReference type="Proteomes" id="UP000199707">
    <property type="component" value="Unassembled WGS sequence"/>
</dbReference>
<dbReference type="InterPro" id="IPR039708">
    <property type="entry name" value="MT1774/Rv1733c-like"/>
</dbReference>
<dbReference type="EMBL" id="FMUB01000009">
    <property type="protein sequence ID" value="SCX27853.1"/>
    <property type="molecule type" value="Genomic_DNA"/>
</dbReference>
<name>A0A1G4WR87_9MYCO</name>
<feature type="transmembrane region" description="Helical" evidence="1">
    <location>
        <begin position="145"/>
        <end position="167"/>
    </location>
</feature>
<dbReference type="PANTHER" id="PTHR42305:SF1">
    <property type="entry name" value="MEMBRANE PROTEIN RV1733C-RELATED"/>
    <property type="match status" value="1"/>
</dbReference>
<dbReference type="RefSeq" id="WP_139170080.1">
    <property type="nucleotide sequence ID" value="NZ_FMUB01000009.1"/>
</dbReference>
<evidence type="ECO:0000313" key="3">
    <source>
        <dbReference type="Proteomes" id="UP000199707"/>
    </source>
</evidence>
<sequence>MEIYPIGLGRRSGALLTSRNPLVRISDRIESLTTFLALSLVVLMTPVAGAVGTAVHDSNARLYAEQALTRHIVSATAQTDTETVVQRNQLSYVVPARWTAAGSEHTGLVPWPSPASLGDKTDIWVDARGENTVAPTPVRQAAVDAVGIALSLWLVVAGASAGFVWVVRCRLDRSRHSAWDRELATVVGGHGGRAPHQTDN</sequence>
<proteinExistence type="predicted"/>
<accession>A0A1G4WR87</accession>
<feature type="transmembrane region" description="Helical" evidence="1">
    <location>
        <begin position="32"/>
        <end position="55"/>
    </location>
</feature>
<protein>
    <recommendedName>
        <fullName evidence="4">Transmembrane protein</fullName>
    </recommendedName>
</protein>
<organism evidence="2 3">
    <name type="scientific">Mycolicibacterium fluoranthenivorans</name>
    <dbReference type="NCBI Taxonomy" id="258505"/>
    <lineage>
        <taxon>Bacteria</taxon>
        <taxon>Bacillati</taxon>
        <taxon>Actinomycetota</taxon>
        <taxon>Actinomycetes</taxon>
        <taxon>Mycobacteriales</taxon>
        <taxon>Mycobacteriaceae</taxon>
        <taxon>Mycolicibacterium</taxon>
    </lineage>
</organism>
<dbReference type="PANTHER" id="PTHR42305">
    <property type="entry name" value="MEMBRANE PROTEIN RV1733C-RELATED"/>
    <property type="match status" value="1"/>
</dbReference>
<evidence type="ECO:0000256" key="1">
    <source>
        <dbReference type="SAM" id="Phobius"/>
    </source>
</evidence>
<keyword evidence="1" id="KW-1133">Transmembrane helix</keyword>
<gene>
    <name evidence="2" type="ORF">SAMN02799620_04442</name>
</gene>
<evidence type="ECO:0000313" key="2">
    <source>
        <dbReference type="EMBL" id="SCX27853.1"/>
    </source>
</evidence>
<keyword evidence="1" id="KW-0472">Membrane</keyword>
<dbReference type="STRING" id="1502745.SAMN02799620_04442"/>
<evidence type="ECO:0008006" key="4">
    <source>
        <dbReference type="Google" id="ProtNLM"/>
    </source>
</evidence>
<reference evidence="3" key="1">
    <citation type="submission" date="2016-10" db="EMBL/GenBank/DDBJ databases">
        <authorList>
            <person name="Varghese N."/>
            <person name="Submissions S."/>
        </authorList>
    </citation>
    <scope>NUCLEOTIDE SEQUENCE [LARGE SCALE GENOMIC DNA]</scope>
    <source>
        <strain evidence="3">UNC267MFSha1.1M11</strain>
    </source>
</reference>
<keyword evidence="1" id="KW-0812">Transmembrane</keyword>
<dbReference type="AlphaFoldDB" id="A0A1G4WR87"/>